<dbReference type="AlphaFoldDB" id="E5A5I9"/>
<sequence length="178" mass="19934">MSSVPFYELCVTPVLFGLKNALAALVKAQEHAKANNIPESDLLTARIIQDMRDFVYQIQLYTDVAKSIPNKLNPSIEEISFPGNEKSFAELVDRVQKTITFLEGIDPKSLEGREQAEVAFSPGGGAINLKFTGVMYIWQFSHPNFWFHVTTAYDILRLKGVPLGKMDFLNGGKVMTIY</sequence>
<dbReference type="STRING" id="985895.E5A5I9"/>
<dbReference type="Pfam" id="PF09351">
    <property type="entry name" value="DUF1993"/>
    <property type="match status" value="1"/>
</dbReference>
<dbReference type="SUPFAM" id="SSF109854">
    <property type="entry name" value="DinB/YfiT-like putative metalloenzymes"/>
    <property type="match status" value="1"/>
</dbReference>
<dbReference type="VEuPathDB" id="FungiDB:LEMA_P081260.1"/>
<dbReference type="InParanoid" id="E5A5I9"/>
<gene>
    <name evidence="1" type="ORF">LEMA_P081260.1</name>
</gene>
<dbReference type="OrthoDB" id="3724345at2759"/>
<evidence type="ECO:0008006" key="3">
    <source>
        <dbReference type="Google" id="ProtNLM"/>
    </source>
</evidence>
<dbReference type="OMA" id="YDRINRT"/>
<organism evidence="2">
    <name type="scientific">Leptosphaeria maculans (strain JN3 / isolate v23.1.3 / race Av1-4-5-6-7-8)</name>
    <name type="common">Blackleg fungus</name>
    <name type="synonym">Phoma lingam</name>
    <dbReference type="NCBI Taxonomy" id="985895"/>
    <lineage>
        <taxon>Eukaryota</taxon>
        <taxon>Fungi</taxon>
        <taxon>Dikarya</taxon>
        <taxon>Ascomycota</taxon>
        <taxon>Pezizomycotina</taxon>
        <taxon>Dothideomycetes</taxon>
        <taxon>Pleosporomycetidae</taxon>
        <taxon>Pleosporales</taxon>
        <taxon>Pleosporineae</taxon>
        <taxon>Leptosphaeriaceae</taxon>
        <taxon>Plenodomus</taxon>
        <taxon>Plenodomus lingam/Leptosphaeria maculans species complex</taxon>
    </lineage>
</organism>
<dbReference type="InterPro" id="IPR034660">
    <property type="entry name" value="DinB/YfiT-like"/>
</dbReference>
<dbReference type="HOGENOM" id="CLU_090929_1_0_1"/>
<dbReference type="GeneID" id="13282364"/>
<dbReference type="RefSeq" id="XP_003842366.1">
    <property type="nucleotide sequence ID" value="XM_003842318.1"/>
</dbReference>
<reference evidence="2" key="1">
    <citation type="journal article" date="2011" name="Nat. Commun.">
        <title>Effector diversification within compartments of the Leptosphaeria maculans genome affected by Repeat-Induced Point mutations.</title>
        <authorList>
            <person name="Rouxel T."/>
            <person name="Grandaubert J."/>
            <person name="Hane J.K."/>
            <person name="Hoede C."/>
            <person name="van de Wouw A.P."/>
            <person name="Couloux A."/>
            <person name="Dominguez V."/>
            <person name="Anthouard V."/>
            <person name="Bally P."/>
            <person name="Bourras S."/>
            <person name="Cozijnsen A.J."/>
            <person name="Ciuffetti L.M."/>
            <person name="Degrave A."/>
            <person name="Dilmaghani A."/>
            <person name="Duret L."/>
            <person name="Fudal I."/>
            <person name="Goodwin S.B."/>
            <person name="Gout L."/>
            <person name="Glaser N."/>
            <person name="Linglin J."/>
            <person name="Kema G.H.J."/>
            <person name="Lapalu N."/>
            <person name="Lawrence C.B."/>
            <person name="May K."/>
            <person name="Meyer M."/>
            <person name="Ollivier B."/>
            <person name="Poulain J."/>
            <person name="Schoch C.L."/>
            <person name="Simon A."/>
            <person name="Spatafora J.W."/>
            <person name="Stachowiak A."/>
            <person name="Turgeon B.G."/>
            <person name="Tyler B.M."/>
            <person name="Vincent D."/>
            <person name="Weissenbach J."/>
            <person name="Amselem J."/>
            <person name="Quesneville H."/>
            <person name="Oliver R.P."/>
            <person name="Wincker P."/>
            <person name="Balesdent M.-H."/>
            <person name="Howlett B.J."/>
        </authorList>
    </citation>
    <scope>NUCLEOTIDE SEQUENCE [LARGE SCALE GENOMIC DNA]</scope>
    <source>
        <strain evidence="2">JN3 / isolate v23.1.3 / race Av1-4-5-6-7-8</strain>
    </source>
</reference>
<keyword evidence="2" id="KW-1185">Reference proteome</keyword>
<dbReference type="Gene3D" id="1.20.120.450">
    <property type="entry name" value="dinb family like domain"/>
    <property type="match status" value="1"/>
</dbReference>
<evidence type="ECO:0000313" key="2">
    <source>
        <dbReference type="Proteomes" id="UP000002668"/>
    </source>
</evidence>
<dbReference type="PANTHER" id="PTHR36922">
    <property type="entry name" value="BLL2446 PROTEIN"/>
    <property type="match status" value="1"/>
</dbReference>
<dbReference type="PANTHER" id="PTHR36922:SF1">
    <property type="entry name" value="DUF1993 DOMAIN-CONTAINING PROTEIN"/>
    <property type="match status" value="1"/>
</dbReference>
<dbReference type="EMBL" id="FP929134">
    <property type="protein sequence ID" value="CBX98887.1"/>
    <property type="molecule type" value="Genomic_DNA"/>
</dbReference>
<evidence type="ECO:0000313" key="1">
    <source>
        <dbReference type="EMBL" id="CBX98887.1"/>
    </source>
</evidence>
<proteinExistence type="predicted"/>
<protein>
    <recommendedName>
        <fullName evidence="3">DUF1993 domain-containing protein</fullName>
    </recommendedName>
</protein>
<dbReference type="Proteomes" id="UP000002668">
    <property type="component" value="Genome"/>
</dbReference>
<accession>E5A5I9</accession>
<dbReference type="eggNOG" id="ENOG502SRAW">
    <property type="taxonomic scope" value="Eukaryota"/>
</dbReference>
<dbReference type="InterPro" id="IPR018531">
    <property type="entry name" value="DUF1993"/>
</dbReference>
<name>E5A5I9_LEPMJ</name>